<keyword evidence="8" id="KW-0573">Peptidoglycan synthesis</keyword>
<keyword evidence="7" id="KW-0133">Cell shape</keyword>
<feature type="domain" description="PASTA" evidence="15">
    <location>
        <begin position="689"/>
        <end position="755"/>
    </location>
</feature>
<dbReference type="Proteomes" id="UP000683575">
    <property type="component" value="Chromosome"/>
</dbReference>
<dbReference type="CDD" id="cd06577">
    <property type="entry name" value="PASTA_pknB"/>
    <property type="match status" value="1"/>
</dbReference>
<feature type="compositionally biased region" description="Gly residues" evidence="13">
    <location>
        <begin position="773"/>
        <end position="782"/>
    </location>
</feature>
<dbReference type="EMBL" id="CP077062">
    <property type="protein sequence ID" value="QWZ07472.1"/>
    <property type="molecule type" value="Genomic_DNA"/>
</dbReference>
<gene>
    <name evidence="16" type="ORF">KRR39_18810</name>
</gene>
<dbReference type="PROSITE" id="PS51178">
    <property type="entry name" value="PASTA"/>
    <property type="match status" value="1"/>
</dbReference>
<organism evidence="16 17">
    <name type="scientific">Nocardioides panacis</name>
    <dbReference type="NCBI Taxonomy" id="2849501"/>
    <lineage>
        <taxon>Bacteria</taxon>
        <taxon>Bacillati</taxon>
        <taxon>Actinomycetota</taxon>
        <taxon>Actinomycetes</taxon>
        <taxon>Propionibacteriales</taxon>
        <taxon>Nocardioidaceae</taxon>
        <taxon>Nocardioides</taxon>
    </lineage>
</organism>
<evidence type="ECO:0000256" key="14">
    <source>
        <dbReference type="SAM" id="Phobius"/>
    </source>
</evidence>
<proteinExistence type="inferred from homology"/>
<evidence type="ECO:0000256" key="11">
    <source>
        <dbReference type="ARBA" id="ARBA00034000"/>
    </source>
</evidence>
<evidence type="ECO:0000256" key="8">
    <source>
        <dbReference type="ARBA" id="ARBA00022984"/>
    </source>
</evidence>
<feature type="transmembrane region" description="Helical" evidence="14">
    <location>
        <begin position="20"/>
        <end position="41"/>
    </location>
</feature>
<protein>
    <submittedName>
        <fullName evidence="16">Transglycosylase domain-containing protein</fullName>
    </submittedName>
</protein>
<feature type="region of interest" description="Disordered" evidence="13">
    <location>
        <begin position="755"/>
        <end position="796"/>
    </location>
</feature>
<dbReference type="GO" id="GO:0030288">
    <property type="term" value="C:outer membrane-bounded periplasmic space"/>
    <property type="evidence" value="ECO:0007669"/>
    <property type="project" value="TreeGrafter"/>
</dbReference>
<dbReference type="FunFam" id="1.10.3810.10:FF:000001">
    <property type="entry name" value="Penicillin-binding protein 1A"/>
    <property type="match status" value="1"/>
</dbReference>
<evidence type="ECO:0000313" key="17">
    <source>
        <dbReference type="Proteomes" id="UP000683575"/>
    </source>
</evidence>
<comment type="catalytic activity">
    <reaction evidence="11">
        <text>Preferential cleavage: (Ac)2-L-Lys-D-Ala-|-D-Ala. Also transpeptidation of peptidyl-alanyl moieties that are N-acyl substituents of D-alanine.</text>
        <dbReference type="EC" id="3.4.16.4"/>
    </reaction>
</comment>
<dbReference type="InterPro" id="IPR005543">
    <property type="entry name" value="PASTA_dom"/>
</dbReference>
<reference evidence="16" key="1">
    <citation type="submission" date="2021-06" db="EMBL/GenBank/DDBJ databases">
        <title>Complete genome sequence of Nocardioides sp. G188.</title>
        <authorList>
            <person name="Im W.-T."/>
        </authorList>
    </citation>
    <scope>NUCLEOTIDE SEQUENCE</scope>
    <source>
        <strain evidence="16">G188</strain>
    </source>
</reference>
<evidence type="ECO:0000256" key="13">
    <source>
        <dbReference type="SAM" id="MobiDB-lite"/>
    </source>
</evidence>
<dbReference type="GO" id="GO:0009002">
    <property type="term" value="F:serine-type D-Ala-D-Ala carboxypeptidase activity"/>
    <property type="evidence" value="ECO:0007669"/>
    <property type="project" value="UniProtKB-EC"/>
</dbReference>
<dbReference type="GO" id="GO:0008658">
    <property type="term" value="F:penicillin binding"/>
    <property type="evidence" value="ECO:0007669"/>
    <property type="project" value="InterPro"/>
</dbReference>
<keyword evidence="14" id="KW-0472">Membrane</keyword>
<keyword evidence="14" id="KW-1133">Transmembrane helix</keyword>
<dbReference type="GO" id="GO:0009252">
    <property type="term" value="P:peptidoglycan biosynthetic process"/>
    <property type="evidence" value="ECO:0007669"/>
    <property type="project" value="UniProtKB-KW"/>
</dbReference>
<dbReference type="GO" id="GO:0071555">
    <property type="term" value="P:cell wall organization"/>
    <property type="evidence" value="ECO:0007669"/>
    <property type="project" value="UniProtKB-KW"/>
</dbReference>
<dbReference type="GO" id="GO:0008360">
    <property type="term" value="P:regulation of cell shape"/>
    <property type="evidence" value="ECO:0007669"/>
    <property type="project" value="UniProtKB-KW"/>
</dbReference>
<dbReference type="InterPro" id="IPR050396">
    <property type="entry name" value="Glycosyltr_51/Transpeptidase"/>
</dbReference>
<comment type="similarity">
    <text evidence="1">In the C-terminal section; belongs to the transpeptidase family.</text>
</comment>
<evidence type="ECO:0000256" key="6">
    <source>
        <dbReference type="ARBA" id="ARBA00022801"/>
    </source>
</evidence>
<dbReference type="InterPro" id="IPR001264">
    <property type="entry name" value="Glyco_trans_51"/>
</dbReference>
<dbReference type="KEGG" id="nps:KRR39_18810"/>
<dbReference type="GO" id="GO:0008955">
    <property type="term" value="F:peptidoglycan glycosyltransferase activity"/>
    <property type="evidence" value="ECO:0007669"/>
    <property type="project" value="UniProtKB-EC"/>
</dbReference>
<sequence>MPSRRTDRLRPASIASHLGVMVAVAAVMGVLVAGLAIPFAAVTGLSTRTVADGMDKIPSDLTAEPLAQRTRLLGRDGAVLATLYDQNRVNVPLAKVAPIMRKAIIAIEDYRFYQHGALDLKGTMRAFVTNQASGGSTQGGSSITQQMVKMTLVNQAKTKAEQQAATADTYQRKINELRYAIAFEEKYSKDWILERYLNIAYFGDGAYGIEAASRHYFSRPASDLTLRQAALLAGLVKNPTGYDPTNNPDRARERRNIVLTRMAQLNVVSQSEAQKAESQPLGLKVTATRNGCVSSAAPFFCDYAIQYLLADTGLGKTIEDRRRLLFSGGLTIKTTVDLRYQRAADDSVSRHVHPTDQAIGGLAMVVPGTGEVRALAQSRPMGSSKKKGETYLNYVVPKRYGDANGFQAGSTFKAFVLSAAITQGIPLSTQISSPQTVSIPENRYRVCNGHYLLSTDVWSPENSTGSGTFDLYKGTQLSVNTFFAQLEERTGLCAPTTLAKKMGVNVPDRDVVGPFTLGVTDVDPLTMAGVYATFGARGKWCEPRPVSTVLNSAGKTIEDYPAKCQQLLRTDVADAVNDILKGVQEPGGFGYDAGLALAQQSAGKTGTTSDNKAVWFDGYTPNLATVAMIAGANSLGHPLSLNGQTVGGVYIEGAHGSTTAGPMWGDAMKVIQDYLPDETFSSPNPQTIQGQSVLVPSLGGQGTDAAGAALRQAGFVPVVGPTVDSSYPAGTVAYLSPGSGTSVGTGSTVTIYVSDGTPYVAPQPTPQAQPNGNGDGNGNGNGKGRKNGRGNGRGGR</sequence>
<evidence type="ECO:0000259" key="15">
    <source>
        <dbReference type="PROSITE" id="PS51178"/>
    </source>
</evidence>
<dbReference type="InterPro" id="IPR001460">
    <property type="entry name" value="PCN-bd_Tpept"/>
</dbReference>
<keyword evidence="3" id="KW-0645">Protease</keyword>
<keyword evidence="9" id="KW-0511">Multifunctional enzyme</keyword>
<evidence type="ECO:0000256" key="10">
    <source>
        <dbReference type="ARBA" id="ARBA00023316"/>
    </source>
</evidence>
<comment type="similarity">
    <text evidence="2">In the N-terminal section; belongs to the glycosyltransferase 51 family.</text>
</comment>
<dbReference type="AlphaFoldDB" id="A0A975SX03"/>
<evidence type="ECO:0000256" key="3">
    <source>
        <dbReference type="ARBA" id="ARBA00022645"/>
    </source>
</evidence>
<evidence type="ECO:0000256" key="12">
    <source>
        <dbReference type="ARBA" id="ARBA00049902"/>
    </source>
</evidence>
<evidence type="ECO:0000256" key="2">
    <source>
        <dbReference type="ARBA" id="ARBA00007739"/>
    </source>
</evidence>
<evidence type="ECO:0000256" key="4">
    <source>
        <dbReference type="ARBA" id="ARBA00022676"/>
    </source>
</evidence>
<evidence type="ECO:0000256" key="1">
    <source>
        <dbReference type="ARBA" id="ARBA00007090"/>
    </source>
</evidence>
<keyword evidence="4" id="KW-0328">Glycosyltransferase</keyword>
<keyword evidence="14" id="KW-0812">Transmembrane</keyword>
<keyword evidence="3" id="KW-0121">Carboxypeptidase</keyword>
<evidence type="ECO:0000256" key="7">
    <source>
        <dbReference type="ARBA" id="ARBA00022960"/>
    </source>
</evidence>
<keyword evidence="5" id="KW-0808">Transferase</keyword>
<keyword evidence="6" id="KW-0378">Hydrolase</keyword>
<name>A0A975SX03_9ACTN</name>
<evidence type="ECO:0000313" key="16">
    <source>
        <dbReference type="EMBL" id="QWZ07472.1"/>
    </source>
</evidence>
<keyword evidence="10" id="KW-0961">Cell wall biogenesis/degradation</keyword>
<dbReference type="Pfam" id="PF00905">
    <property type="entry name" value="Transpeptidase"/>
    <property type="match status" value="1"/>
</dbReference>
<comment type="catalytic activity">
    <reaction evidence="12">
        <text>[GlcNAc-(1-&gt;4)-Mur2Ac(oyl-L-Ala-gamma-D-Glu-L-Lys-D-Ala-D-Ala)](n)-di-trans,octa-cis-undecaprenyl diphosphate + beta-D-GlcNAc-(1-&gt;4)-Mur2Ac(oyl-L-Ala-gamma-D-Glu-L-Lys-D-Ala-D-Ala)-di-trans,octa-cis-undecaprenyl diphosphate = [GlcNAc-(1-&gt;4)-Mur2Ac(oyl-L-Ala-gamma-D-Glu-L-Lys-D-Ala-D-Ala)](n+1)-di-trans,octa-cis-undecaprenyl diphosphate + di-trans,octa-cis-undecaprenyl diphosphate + H(+)</text>
        <dbReference type="Rhea" id="RHEA:23708"/>
        <dbReference type="Rhea" id="RHEA-COMP:9602"/>
        <dbReference type="Rhea" id="RHEA-COMP:9603"/>
        <dbReference type="ChEBI" id="CHEBI:15378"/>
        <dbReference type="ChEBI" id="CHEBI:58405"/>
        <dbReference type="ChEBI" id="CHEBI:60033"/>
        <dbReference type="ChEBI" id="CHEBI:78435"/>
        <dbReference type="EC" id="2.4.99.28"/>
    </reaction>
</comment>
<accession>A0A975SX03</accession>
<dbReference type="SMART" id="SM00740">
    <property type="entry name" value="PASTA"/>
    <property type="match status" value="1"/>
</dbReference>
<dbReference type="RefSeq" id="WP_216938983.1">
    <property type="nucleotide sequence ID" value="NZ_CP077062.1"/>
</dbReference>
<dbReference type="PANTHER" id="PTHR32282:SF33">
    <property type="entry name" value="PEPTIDOGLYCAN GLYCOSYLTRANSFERASE"/>
    <property type="match status" value="1"/>
</dbReference>
<evidence type="ECO:0000256" key="5">
    <source>
        <dbReference type="ARBA" id="ARBA00022679"/>
    </source>
</evidence>
<dbReference type="Pfam" id="PF00912">
    <property type="entry name" value="Transgly"/>
    <property type="match status" value="1"/>
</dbReference>
<dbReference type="Pfam" id="PF03793">
    <property type="entry name" value="PASTA"/>
    <property type="match status" value="1"/>
</dbReference>
<evidence type="ECO:0000256" key="9">
    <source>
        <dbReference type="ARBA" id="ARBA00023268"/>
    </source>
</evidence>
<keyword evidence="17" id="KW-1185">Reference proteome</keyword>
<dbReference type="PANTHER" id="PTHR32282">
    <property type="entry name" value="BINDING PROTEIN TRANSPEPTIDASE, PUTATIVE-RELATED"/>
    <property type="match status" value="1"/>
</dbReference>